<dbReference type="Proteomes" id="UP000324497">
    <property type="component" value="Chromosome"/>
</dbReference>
<keyword evidence="3 10" id="KW-0479">Metal-binding</keyword>
<dbReference type="EMBL" id="CP018180">
    <property type="protein sequence ID" value="AUJ31628.1"/>
    <property type="molecule type" value="Genomic_DNA"/>
</dbReference>
<dbReference type="GO" id="GO:0009146">
    <property type="term" value="P:purine nucleoside triphosphate catabolic process"/>
    <property type="evidence" value="ECO:0007669"/>
    <property type="project" value="UniProtKB-UniRule"/>
</dbReference>
<sequence>MKKILIATKNQGKAREFCAFFNPRGFKVLTLNDLEQIPQIIENGTTFTENAMIKAQTLTKLLGTVTLADDSGLMVTALAGRPGIYSARYAGDHDDAANNAKLLRELSGVAKNERQAVFHTSLVVTRPQQTPLTVVGEVTGEILTKARGTDGFGYDPLFYLPKLGKTFAELTSVEKNQVSHRGKAIQQLSQEFDGWWQNNKE</sequence>
<evidence type="ECO:0000256" key="2">
    <source>
        <dbReference type="ARBA" id="ARBA00011738"/>
    </source>
</evidence>
<evidence type="ECO:0000256" key="1">
    <source>
        <dbReference type="ARBA" id="ARBA00008023"/>
    </source>
</evidence>
<dbReference type="FunFam" id="3.90.950.10:FF:000001">
    <property type="entry name" value="dITP/XTP pyrophosphatase"/>
    <property type="match status" value="1"/>
</dbReference>
<evidence type="ECO:0000313" key="13">
    <source>
        <dbReference type="Proteomes" id="UP000324497"/>
    </source>
</evidence>
<evidence type="ECO:0000256" key="3">
    <source>
        <dbReference type="ARBA" id="ARBA00022723"/>
    </source>
</evidence>
<organism evidence="12 13">
    <name type="scientific">Liquorilactobacillus nagelii</name>
    <dbReference type="NCBI Taxonomy" id="82688"/>
    <lineage>
        <taxon>Bacteria</taxon>
        <taxon>Bacillati</taxon>
        <taxon>Bacillota</taxon>
        <taxon>Bacilli</taxon>
        <taxon>Lactobacillales</taxon>
        <taxon>Lactobacillaceae</taxon>
        <taxon>Liquorilactobacillus</taxon>
    </lineage>
</organism>
<dbReference type="GO" id="GO:0017111">
    <property type="term" value="F:ribonucleoside triphosphate phosphatase activity"/>
    <property type="evidence" value="ECO:0007669"/>
    <property type="project" value="InterPro"/>
</dbReference>
<dbReference type="GO" id="GO:0046872">
    <property type="term" value="F:metal ion binding"/>
    <property type="evidence" value="ECO:0007669"/>
    <property type="project" value="UniProtKB-KW"/>
</dbReference>
<feature type="active site" description="Proton acceptor" evidence="10">
    <location>
        <position position="70"/>
    </location>
</feature>
<dbReference type="EC" id="3.6.1.66" evidence="10"/>
<feature type="binding site" evidence="10">
    <location>
        <position position="70"/>
    </location>
    <ligand>
        <name>Mg(2+)</name>
        <dbReference type="ChEBI" id="CHEBI:18420"/>
    </ligand>
</feature>
<dbReference type="KEGG" id="lng:BSQ50_03055"/>
<dbReference type="GO" id="GO:0009117">
    <property type="term" value="P:nucleotide metabolic process"/>
    <property type="evidence" value="ECO:0007669"/>
    <property type="project" value="UniProtKB-KW"/>
</dbReference>
<comment type="similarity">
    <text evidence="1 10 11">Belongs to the HAM1 NTPase family.</text>
</comment>
<evidence type="ECO:0000256" key="8">
    <source>
        <dbReference type="ARBA" id="ARBA00051875"/>
    </source>
</evidence>
<comment type="caution">
    <text evidence="10">Lacks conserved residue(s) required for the propagation of feature annotation.</text>
</comment>
<dbReference type="NCBIfam" id="NF011397">
    <property type="entry name" value="PRK14822.1"/>
    <property type="match status" value="1"/>
</dbReference>
<dbReference type="Gene3D" id="3.90.950.10">
    <property type="match status" value="1"/>
</dbReference>
<dbReference type="InterPro" id="IPR020922">
    <property type="entry name" value="dITP/XTP_pyrophosphatase"/>
</dbReference>
<evidence type="ECO:0000256" key="6">
    <source>
        <dbReference type="ARBA" id="ARBA00022842"/>
    </source>
</evidence>
<dbReference type="PANTHER" id="PTHR11067:SF9">
    <property type="entry name" value="INOSINE TRIPHOSPHATE PYROPHOSPHATASE"/>
    <property type="match status" value="1"/>
</dbReference>
<feature type="binding site" evidence="10">
    <location>
        <position position="175"/>
    </location>
    <ligand>
        <name>substrate</name>
    </ligand>
</feature>
<feature type="binding site" evidence="10">
    <location>
        <begin position="180"/>
        <end position="181"/>
    </location>
    <ligand>
        <name>substrate</name>
    </ligand>
</feature>
<dbReference type="GO" id="GO:0035870">
    <property type="term" value="F:dITP diphosphatase activity"/>
    <property type="evidence" value="ECO:0007669"/>
    <property type="project" value="UniProtKB-UniRule"/>
</dbReference>
<comment type="subunit">
    <text evidence="2 10">Homodimer.</text>
</comment>
<dbReference type="AlphaFoldDB" id="A0A3Q8CLP5"/>
<keyword evidence="5 10" id="KW-0378">Hydrolase</keyword>
<comment type="catalytic activity">
    <reaction evidence="10">
        <text>ITP + H2O = IMP + diphosphate + H(+)</text>
        <dbReference type="Rhea" id="RHEA:29399"/>
        <dbReference type="ChEBI" id="CHEBI:15377"/>
        <dbReference type="ChEBI" id="CHEBI:15378"/>
        <dbReference type="ChEBI" id="CHEBI:33019"/>
        <dbReference type="ChEBI" id="CHEBI:58053"/>
        <dbReference type="ChEBI" id="CHEBI:61402"/>
        <dbReference type="EC" id="3.6.1.66"/>
    </reaction>
</comment>
<dbReference type="HAMAP" id="MF_01405">
    <property type="entry name" value="Non_canon_purine_NTPase"/>
    <property type="match status" value="1"/>
</dbReference>
<accession>A0A3Q8CLP5</accession>
<keyword evidence="7 10" id="KW-0546">Nucleotide metabolism</keyword>
<keyword evidence="4 10" id="KW-0547">Nucleotide-binding</keyword>
<dbReference type="InterPro" id="IPR029001">
    <property type="entry name" value="ITPase-like_fam"/>
</dbReference>
<dbReference type="GO" id="GO:0036220">
    <property type="term" value="F:ITP diphosphatase activity"/>
    <property type="evidence" value="ECO:0007669"/>
    <property type="project" value="UniProtKB-UniRule"/>
</dbReference>
<gene>
    <name evidence="12" type="ORF">BSQ50_03055</name>
</gene>
<evidence type="ECO:0000256" key="7">
    <source>
        <dbReference type="ARBA" id="ARBA00023080"/>
    </source>
</evidence>
<dbReference type="RefSeq" id="WP_148126354.1">
    <property type="nucleotide sequence ID" value="NZ_CP018180.1"/>
</dbReference>
<dbReference type="InterPro" id="IPR002637">
    <property type="entry name" value="RdgB/HAM1"/>
</dbReference>
<dbReference type="Pfam" id="PF01725">
    <property type="entry name" value="Ham1p_like"/>
    <property type="match status" value="1"/>
</dbReference>
<dbReference type="PANTHER" id="PTHR11067">
    <property type="entry name" value="INOSINE TRIPHOSPHATE PYROPHOSPHATASE/HAM1 PROTEIN"/>
    <property type="match status" value="1"/>
</dbReference>
<evidence type="ECO:0000256" key="11">
    <source>
        <dbReference type="RuleBase" id="RU003781"/>
    </source>
</evidence>
<dbReference type="SUPFAM" id="SSF52972">
    <property type="entry name" value="ITPase-like"/>
    <property type="match status" value="1"/>
</dbReference>
<name>A0A3Q8CLP5_9LACO</name>
<evidence type="ECO:0000256" key="10">
    <source>
        <dbReference type="HAMAP-Rule" id="MF_01405"/>
    </source>
</evidence>
<feature type="binding site" evidence="10">
    <location>
        <position position="71"/>
    </location>
    <ligand>
        <name>substrate</name>
    </ligand>
</feature>
<comment type="cofactor">
    <cofactor evidence="10">
        <name>Mg(2+)</name>
        <dbReference type="ChEBI" id="CHEBI:18420"/>
    </cofactor>
    <text evidence="10">Binds 1 Mg(2+) ion per subunit.</text>
</comment>
<evidence type="ECO:0000313" key="12">
    <source>
        <dbReference type="EMBL" id="AUJ31628.1"/>
    </source>
</evidence>
<dbReference type="CDD" id="cd00515">
    <property type="entry name" value="HAM1"/>
    <property type="match status" value="1"/>
</dbReference>
<comment type="catalytic activity">
    <reaction evidence="8 10">
        <text>dITP + H2O = dIMP + diphosphate + H(+)</text>
        <dbReference type="Rhea" id="RHEA:28342"/>
        <dbReference type="ChEBI" id="CHEBI:15377"/>
        <dbReference type="ChEBI" id="CHEBI:15378"/>
        <dbReference type="ChEBI" id="CHEBI:33019"/>
        <dbReference type="ChEBI" id="CHEBI:61194"/>
        <dbReference type="ChEBI" id="CHEBI:61382"/>
        <dbReference type="EC" id="3.6.1.66"/>
    </reaction>
</comment>
<protein>
    <recommendedName>
        <fullName evidence="10">dITP/XTP pyrophosphatase</fullName>
        <ecNumber evidence="10">3.6.1.66</ecNumber>
    </recommendedName>
    <alternativeName>
        <fullName evidence="10">Non-canonical purine NTP pyrophosphatase</fullName>
    </alternativeName>
    <alternativeName>
        <fullName evidence="10">Non-standard purine NTP pyrophosphatase</fullName>
    </alternativeName>
    <alternativeName>
        <fullName evidence="10">Nucleoside-triphosphate diphosphatase</fullName>
    </alternativeName>
    <alternativeName>
        <fullName evidence="10">Nucleoside-triphosphate pyrophosphatase</fullName>
        <shortName evidence="10">NTPase</shortName>
    </alternativeName>
</protein>
<dbReference type="NCBIfam" id="TIGR00042">
    <property type="entry name" value="RdgB/HAM1 family non-canonical purine NTP pyrophosphatase"/>
    <property type="match status" value="1"/>
</dbReference>
<reference evidence="12 13" key="1">
    <citation type="submission" date="2016-11" db="EMBL/GenBank/DDBJ databases">
        <title>Interaction between Lactobacillus species and yeast in water kefir.</title>
        <authorList>
            <person name="Behr J."/>
            <person name="Xu D."/>
            <person name="Vogel R.F."/>
        </authorList>
    </citation>
    <scope>NUCLEOTIDE SEQUENCE [LARGE SCALE GENOMIC DNA]</scope>
    <source>
        <strain evidence="12 13">TMW 1.1827</strain>
    </source>
</reference>
<evidence type="ECO:0000256" key="9">
    <source>
        <dbReference type="ARBA" id="ARBA00052017"/>
    </source>
</evidence>
<comment type="function">
    <text evidence="10">Pyrophosphatase that catalyzes the hydrolysis of nucleoside triphosphates to their monophosphate derivatives, with a high preference for the non-canonical purine nucleotides XTP (xanthosine triphosphate), dITP (deoxyinosine triphosphate) and ITP. Seems to function as a house-cleaning enzyme that removes non-canonical purine nucleotides from the nucleotide pool, thus preventing their incorporation into DNA/RNA and avoiding chromosomal lesions.</text>
</comment>
<keyword evidence="6 10" id="KW-0460">Magnesium</keyword>
<evidence type="ECO:0000256" key="4">
    <source>
        <dbReference type="ARBA" id="ARBA00022741"/>
    </source>
</evidence>
<evidence type="ECO:0000256" key="5">
    <source>
        <dbReference type="ARBA" id="ARBA00022801"/>
    </source>
</evidence>
<feature type="binding site" evidence="10">
    <location>
        <begin position="8"/>
        <end position="13"/>
    </location>
    <ligand>
        <name>substrate</name>
    </ligand>
</feature>
<comment type="catalytic activity">
    <reaction evidence="9 10">
        <text>XTP + H2O = XMP + diphosphate + H(+)</text>
        <dbReference type="Rhea" id="RHEA:28610"/>
        <dbReference type="ChEBI" id="CHEBI:15377"/>
        <dbReference type="ChEBI" id="CHEBI:15378"/>
        <dbReference type="ChEBI" id="CHEBI:33019"/>
        <dbReference type="ChEBI" id="CHEBI:57464"/>
        <dbReference type="ChEBI" id="CHEBI:61314"/>
        <dbReference type="EC" id="3.6.1.66"/>
    </reaction>
</comment>
<dbReference type="GO" id="GO:0005829">
    <property type="term" value="C:cytosol"/>
    <property type="evidence" value="ECO:0007669"/>
    <property type="project" value="TreeGrafter"/>
</dbReference>
<keyword evidence="13" id="KW-1185">Reference proteome</keyword>
<proteinExistence type="inferred from homology"/>
<dbReference type="GO" id="GO:0000166">
    <property type="term" value="F:nucleotide binding"/>
    <property type="evidence" value="ECO:0007669"/>
    <property type="project" value="UniProtKB-KW"/>
</dbReference>
<feature type="binding site" evidence="10">
    <location>
        <begin position="152"/>
        <end position="155"/>
    </location>
    <ligand>
        <name>substrate</name>
    </ligand>
</feature>
<dbReference type="GO" id="GO:0036222">
    <property type="term" value="F:XTP diphosphatase activity"/>
    <property type="evidence" value="ECO:0007669"/>
    <property type="project" value="UniProtKB-UniRule"/>
</dbReference>